<organism evidence="2 3">
    <name type="scientific">Thraustotheca clavata</name>
    <dbReference type="NCBI Taxonomy" id="74557"/>
    <lineage>
        <taxon>Eukaryota</taxon>
        <taxon>Sar</taxon>
        <taxon>Stramenopiles</taxon>
        <taxon>Oomycota</taxon>
        <taxon>Saprolegniomycetes</taxon>
        <taxon>Saprolegniales</taxon>
        <taxon>Achlyaceae</taxon>
        <taxon>Thraustotheca</taxon>
    </lineage>
</organism>
<evidence type="ECO:0000313" key="3">
    <source>
        <dbReference type="Proteomes" id="UP000243217"/>
    </source>
</evidence>
<reference evidence="2 3" key="1">
    <citation type="journal article" date="2014" name="Genome Biol. Evol.">
        <title>The secreted proteins of Achlya hypogyna and Thraustotheca clavata identify the ancestral oomycete secretome and reveal gene acquisitions by horizontal gene transfer.</title>
        <authorList>
            <person name="Misner I."/>
            <person name="Blouin N."/>
            <person name="Leonard G."/>
            <person name="Richards T.A."/>
            <person name="Lane C.E."/>
        </authorList>
    </citation>
    <scope>NUCLEOTIDE SEQUENCE [LARGE SCALE GENOMIC DNA]</scope>
    <source>
        <strain evidence="2 3">ATCC 34112</strain>
    </source>
</reference>
<feature type="compositionally biased region" description="Low complexity" evidence="1">
    <location>
        <begin position="22"/>
        <end position="41"/>
    </location>
</feature>
<evidence type="ECO:0000256" key="1">
    <source>
        <dbReference type="SAM" id="MobiDB-lite"/>
    </source>
</evidence>
<proteinExistence type="predicted"/>
<gene>
    <name evidence="2" type="ORF">THRCLA_21644</name>
</gene>
<accession>A0A1V9ZSP3</accession>
<dbReference type="Proteomes" id="UP000243217">
    <property type="component" value="Unassembled WGS sequence"/>
</dbReference>
<evidence type="ECO:0000313" key="2">
    <source>
        <dbReference type="EMBL" id="OQS01013.1"/>
    </source>
</evidence>
<keyword evidence="3" id="KW-1185">Reference proteome</keyword>
<dbReference type="AlphaFoldDB" id="A0A1V9ZSP3"/>
<dbReference type="EMBL" id="JNBS01001677">
    <property type="protein sequence ID" value="OQS01013.1"/>
    <property type="molecule type" value="Genomic_DNA"/>
</dbReference>
<feature type="region of interest" description="Disordered" evidence="1">
    <location>
        <begin position="1"/>
        <end position="49"/>
    </location>
</feature>
<comment type="caution">
    <text evidence="2">The sequence shown here is derived from an EMBL/GenBank/DDBJ whole genome shotgun (WGS) entry which is preliminary data.</text>
</comment>
<name>A0A1V9ZSP3_9STRA</name>
<protein>
    <submittedName>
        <fullName evidence="2">Uncharacterized protein</fullName>
    </submittedName>
</protein>
<dbReference type="OrthoDB" id="75985at2759"/>
<sequence>MQQAPIYLSSMPISSSQVRIKAPTSATASTSGSSSHSSTSAESDRRRNTIVDEAMHHLVQDLKEVDFDAEPEKATEALETFRHHLQAMRKLRSRRHSTASDNANHSRPYVDMNRCNC</sequence>